<name>A0A232FI76_9HYME</name>
<proteinExistence type="predicted"/>
<feature type="region of interest" description="Disordered" evidence="1">
    <location>
        <begin position="1"/>
        <end position="40"/>
    </location>
</feature>
<dbReference type="EMBL" id="NNAY01000158">
    <property type="protein sequence ID" value="OXU30454.1"/>
    <property type="molecule type" value="Genomic_DNA"/>
</dbReference>
<evidence type="ECO:0000313" key="3">
    <source>
        <dbReference type="Proteomes" id="UP000215335"/>
    </source>
</evidence>
<evidence type="ECO:0000313" key="2">
    <source>
        <dbReference type="EMBL" id="OXU30454.1"/>
    </source>
</evidence>
<keyword evidence="3" id="KW-1185">Reference proteome</keyword>
<protein>
    <submittedName>
        <fullName evidence="2">Uncharacterized protein</fullName>
    </submittedName>
</protein>
<reference evidence="2 3" key="1">
    <citation type="journal article" date="2017" name="Curr. Biol.">
        <title>The Evolution of Venom by Co-option of Single-Copy Genes.</title>
        <authorList>
            <person name="Martinson E.O."/>
            <person name="Mrinalini"/>
            <person name="Kelkar Y.D."/>
            <person name="Chang C.H."/>
            <person name="Werren J.H."/>
        </authorList>
    </citation>
    <scope>NUCLEOTIDE SEQUENCE [LARGE SCALE GENOMIC DNA]</scope>
    <source>
        <strain evidence="2 3">Alberta</strain>
        <tissue evidence="2">Whole body</tissue>
    </source>
</reference>
<comment type="caution">
    <text evidence="2">The sequence shown here is derived from an EMBL/GenBank/DDBJ whole genome shotgun (WGS) entry which is preliminary data.</text>
</comment>
<feature type="compositionally biased region" description="Polar residues" evidence="1">
    <location>
        <begin position="1"/>
        <end position="12"/>
    </location>
</feature>
<organism evidence="2 3">
    <name type="scientific">Trichomalopsis sarcophagae</name>
    <dbReference type="NCBI Taxonomy" id="543379"/>
    <lineage>
        <taxon>Eukaryota</taxon>
        <taxon>Metazoa</taxon>
        <taxon>Ecdysozoa</taxon>
        <taxon>Arthropoda</taxon>
        <taxon>Hexapoda</taxon>
        <taxon>Insecta</taxon>
        <taxon>Pterygota</taxon>
        <taxon>Neoptera</taxon>
        <taxon>Endopterygota</taxon>
        <taxon>Hymenoptera</taxon>
        <taxon>Apocrita</taxon>
        <taxon>Proctotrupomorpha</taxon>
        <taxon>Chalcidoidea</taxon>
        <taxon>Pteromalidae</taxon>
        <taxon>Pteromalinae</taxon>
        <taxon>Trichomalopsis</taxon>
    </lineage>
</organism>
<sequence length="90" mass="10257">MSTVSRTPSNTRPVPFPRTLLIDQPQPLRRSSKHATTQATPAEMYTGFDLRLSLDLIRGCLPEEVEIKGDGDFVHRLRRKLSEIHKMAQD</sequence>
<gene>
    <name evidence="2" type="ORF">TSAR_016684</name>
</gene>
<evidence type="ECO:0000256" key="1">
    <source>
        <dbReference type="SAM" id="MobiDB-lite"/>
    </source>
</evidence>
<accession>A0A232FI76</accession>
<dbReference type="Proteomes" id="UP000215335">
    <property type="component" value="Unassembled WGS sequence"/>
</dbReference>
<dbReference type="AlphaFoldDB" id="A0A232FI76"/>